<evidence type="ECO:0000256" key="4">
    <source>
        <dbReference type="ARBA" id="ARBA00022842"/>
    </source>
</evidence>
<dbReference type="Proteomes" id="UP000605361">
    <property type="component" value="Unassembled WGS sequence"/>
</dbReference>
<keyword evidence="7" id="KW-1185">Reference proteome</keyword>
<accession>A0A931F372</accession>
<name>A0A931F372_9ACTN</name>
<dbReference type="GO" id="GO:0019213">
    <property type="term" value="F:deacetylase activity"/>
    <property type="evidence" value="ECO:0007669"/>
    <property type="project" value="TreeGrafter"/>
</dbReference>
<dbReference type="InterPro" id="IPR011330">
    <property type="entry name" value="Glyco_hydro/deAcase_b/a-brl"/>
</dbReference>
<dbReference type="SUPFAM" id="SSF88713">
    <property type="entry name" value="Glycoside hydrolase/deacetylase"/>
    <property type="match status" value="1"/>
</dbReference>
<dbReference type="GO" id="GO:0005975">
    <property type="term" value="P:carbohydrate metabolic process"/>
    <property type="evidence" value="ECO:0007669"/>
    <property type="project" value="InterPro"/>
</dbReference>
<dbReference type="InterPro" id="IPR006879">
    <property type="entry name" value="YdjC-like"/>
</dbReference>
<evidence type="ECO:0000256" key="2">
    <source>
        <dbReference type="ARBA" id="ARBA00022723"/>
    </source>
</evidence>
<keyword evidence="4" id="KW-0460">Magnesium</keyword>
<evidence type="ECO:0000313" key="6">
    <source>
        <dbReference type="EMBL" id="MBF8189846.1"/>
    </source>
</evidence>
<proteinExistence type="predicted"/>
<keyword evidence="3" id="KW-0378">Hydrolase</keyword>
<evidence type="ECO:0000313" key="7">
    <source>
        <dbReference type="Proteomes" id="UP000605361"/>
    </source>
</evidence>
<protein>
    <submittedName>
        <fullName evidence="6">ChbG/HpnK family deacetylase</fullName>
    </submittedName>
</protein>
<dbReference type="GO" id="GO:0016787">
    <property type="term" value="F:hydrolase activity"/>
    <property type="evidence" value="ECO:0007669"/>
    <property type="project" value="UniProtKB-KW"/>
</dbReference>
<dbReference type="PANTHER" id="PTHR31609:SF1">
    <property type="entry name" value="CARBOHYDRATE DEACETYLASE"/>
    <property type="match status" value="1"/>
</dbReference>
<evidence type="ECO:0000256" key="3">
    <source>
        <dbReference type="ARBA" id="ARBA00022801"/>
    </source>
</evidence>
<evidence type="ECO:0000256" key="1">
    <source>
        <dbReference type="ARBA" id="ARBA00001946"/>
    </source>
</evidence>
<keyword evidence="5" id="KW-0119">Carbohydrate metabolism</keyword>
<dbReference type="EMBL" id="JADOGI010000103">
    <property type="protein sequence ID" value="MBF8189846.1"/>
    <property type="molecule type" value="Genomic_DNA"/>
</dbReference>
<comment type="caution">
    <text evidence="6">The sequence shown here is derived from an EMBL/GenBank/DDBJ whole genome shotgun (WGS) entry which is preliminary data.</text>
</comment>
<evidence type="ECO:0000256" key="5">
    <source>
        <dbReference type="ARBA" id="ARBA00023277"/>
    </source>
</evidence>
<dbReference type="AlphaFoldDB" id="A0A931F372"/>
<reference evidence="6" key="1">
    <citation type="submission" date="2020-11" db="EMBL/GenBank/DDBJ databases">
        <title>Whole-genome analyses of Nonomuraea sp. K274.</title>
        <authorList>
            <person name="Veyisoglu A."/>
        </authorList>
    </citation>
    <scope>NUCLEOTIDE SEQUENCE</scope>
    <source>
        <strain evidence="6">K274</strain>
    </source>
</reference>
<dbReference type="GO" id="GO:0046872">
    <property type="term" value="F:metal ion binding"/>
    <property type="evidence" value="ECO:0007669"/>
    <property type="project" value="UniProtKB-KW"/>
</dbReference>
<organism evidence="6 7">
    <name type="scientific">Nonomuraea cypriaca</name>
    <dbReference type="NCBI Taxonomy" id="1187855"/>
    <lineage>
        <taxon>Bacteria</taxon>
        <taxon>Bacillati</taxon>
        <taxon>Actinomycetota</taxon>
        <taxon>Actinomycetes</taxon>
        <taxon>Streptosporangiales</taxon>
        <taxon>Streptosporangiaceae</taxon>
        <taxon>Nonomuraea</taxon>
    </lineage>
</organism>
<dbReference type="Gene3D" id="3.20.20.370">
    <property type="entry name" value="Glycoside hydrolase/deacetylase"/>
    <property type="match status" value="1"/>
</dbReference>
<dbReference type="Pfam" id="PF04794">
    <property type="entry name" value="YdjC"/>
    <property type="match status" value="1"/>
</dbReference>
<comment type="cofactor">
    <cofactor evidence="1">
        <name>Mg(2+)</name>
        <dbReference type="ChEBI" id="CHEBI:18420"/>
    </cofactor>
</comment>
<keyword evidence="2" id="KW-0479">Metal-binding</keyword>
<dbReference type="PANTHER" id="PTHR31609">
    <property type="entry name" value="YDJC DEACETYLASE FAMILY MEMBER"/>
    <property type="match status" value="1"/>
</dbReference>
<sequence>MYPAVNEAVIRSIEEGISGSCSLMVPCPAAGHAMELLRRRPEIPFGVHLTMVCEMPRLRWGPLAARERVSSLLDETGALYPHHRIPELLARARLDEVETEFRAQIDAVLDAGLRPAHLDWHCLADGGRADVFDLTLTLAGEYGLAVRAWLDPARERLRGRGLPVIDHGFLDSFSFDPDGKAERYAELLRTLPAGLSEWAVHPGLDDAEARAVDPDGWRVRSGDHAFLASPQARELLRQEEIVVIDYGMVQRAWAGGLRRQPRGRGPRPPHAGAP</sequence>
<gene>
    <name evidence="6" type="ORF">ITP53_29805</name>
</gene>